<reference evidence="2" key="1">
    <citation type="submission" date="2024-07" db="EMBL/GenBank/DDBJ databases">
        <title>Two chromosome-level genome assemblies of Korean endemic species Abeliophyllum distichum and Forsythia ovata (Oleaceae).</title>
        <authorList>
            <person name="Jang H."/>
        </authorList>
    </citation>
    <scope>NUCLEOTIDE SEQUENCE [LARGE SCALE GENOMIC DNA]</scope>
</reference>
<gene>
    <name evidence="1" type="ORF">Adt_33022</name>
</gene>
<evidence type="ECO:0000313" key="2">
    <source>
        <dbReference type="Proteomes" id="UP001604336"/>
    </source>
</evidence>
<dbReference type="EMBL" id="JBFOLK010000010">
    <property type="protein sequence ID" value="KAL2480056.1"/>
    <property type="molecule type" value="Genomic_DNA"/>
</dbReference>
<name>A0ABD1QXR2_9LAMI</name>
<evidence type="ECO:0000313" key="1">
    <source>
        <dbReference type="EMBL" id="KAL2480056.1"/>
    </source>
</evidence>
<protein>
    <submittedName>
        <fullName evidence="1">Uncharacterized protein</fullName>
    </submittedName>
</protein>
<comment type="caution">
    <text evidence="1">The sequence shown here is derived from an EMBL/GenBank/DDBJ whole genome shotgun (WGS) entry which is preliminary data.</text>
</comment>
<organism evidence="1 2">
    <name type="scientific">Abeliophyllum distichum</name>
    <dbReference type="NCBI Taxonomy" id="126358"/>
    <lineage>
        <taxon>Eukaryota</taxon>
        <taxon>Viridiplantae</taxon>
        <taxon>Streptophyta</taxon>
        <taxon>Embryophyta</taxon>
        <taxon>Tracheophyta</taxon>
        <taxon>Spermatophyta</taxon>
        <taxon>Magnoliopsida</taxon>
        <taxon>eudicotyledons</taxon>
        <taxon>Gunneridae</taxon>
        <taxon>Pentapetalae</taxon>
        <taxon>asterids</taxon>
        <taxon>lamiids</taxon>
        <taxon>Lamiales</taxon>
        <taxon>Oleaceae</taxon>
        <taxon>Forsythieae</taxon>
        <taxon>Abeliophyllum</taxon>
    </lineage>
</organism>
<proteinExistence type="predicted"/>
<dbReference type="AlphaFoldDB" id="A0ABD1QXR2"/>
<dbReference type="Proteomes" id="UP001604336">
    <property type="component" value="Unassembled WGS sequence"/>
</dbReference>
<sequence length="141" mass="16490">MLLKLNPLIDLSLLLSMQQIILLFLKRYGSFKMKILIKGRNQQQELFRDLNDQCEELETELLRSGHRRIEHICPQPPASKEIRKIANDDHIQHPMTTRAKAGIFKTKVYTGKLVEYELVKAKPKNIDEVFASNDWKSVMEE</sequence>
<keyword evidence="2" id="KW-1185">Reference proteome</keyword>
<accession>A0ABD1QXR2</accession>